<dbReference type="Gene3D" id="3.40.630.30">
    <property type="match status" value="1"/>
</dbReference>
<feature type="domain" description="PKS/mFAS DH" evidence="14">
    <location>
        <begin position="944"/>
        <end position="1249"/>
    </location>
</feature>
<evidence type="ECO:0000259" key="13">
    <source>
        <dbReference type="PROSITE" id="PS52004"/>
    </source>
</evidence>
<dbReference type="InterPro" id="IPR016181">
    <property type="entry name" value="Acyl_CoA_acyltransferase"/>
</dbReference>
<dbReference type="InterPro" id="IPR014030">
    <property type="entry name" value="Ketoacyl_synth_N"/>
</dbReference>
<dbReference type="InterPro" id="IPR009081">
    <property type="entry name" value="PP-bd_ACP"/>
</dbReference>
<dbReference type="PANTHER" id="PTHR43775:SF37">
    <property type="entry name" value="SI:DKEY-61P9.11"/>
    <property type="match status" value="1"/>
</dbReference>
<dbReference type="SMART" id="SM00822">
    <property type="entry name" value="PKS_KR"/>
    <property type="match status" value="2"/>
</dbReference>
<feature type="region of interest" description="Disordered" evidence="10">
    <location>
        <begin position="2474"/>
        <end position="2503"/>
    </location>
</feature>
<evidence type="ECO:0000313" key="16">
    <source>
        <dbReference type="Proteomes" id="UP000285596"/>
    </source>
</evidence>
<dbReference type="SUPFAM" id="SSF55729">
    <property type="entry name" value="Acyl-CoA N-acyltransferases (Nat)"/>
    <property type="match status" value="1"/>
</dbReference>
<dbReference type="InterPro" id="IPR020807">
    <property type="entry name" value="PKS_DH"/>
</dbReference>
<dbReference type="GO" id="GO:0004315">
    <property type="term" value="F:3-oxoacyl-[acyl-carrier-protein] synthase activity"/>
    <property type="evidence" value="ECO:0007669"/>
    <property type="project" value="InterPro"/>
</dbReference>
<feature type="domain" description="Carrier" evidence="11">
    <location>
        <begin position="3009"/>
        <end position="3086"/>
    </location>
</feature>
<dbReference type="Pfam" id="PF00109">
    <property type="entry name" value="ketoacyl-synt"/>
    <property type="match status" value="4"/>
</dbReference>
<sequence>MLHAHHAVIRHARLSDMPRLMELEELCWPELLRVPEETIRQRLLVNSVGHLVVEAEGAVRGVVYSQRIDSADDLLSLSFDTVDRLHRPDGPVAHVLSLNVDPGEQSLGYGDMLLEHLLTWCQESESMETAVGVTRCRDFGRYPDMELRAYIRATNAQGRCLDTVLRMHQLHGAHIRHLVPGYRPADLVNGGNGVLVAYDLPHRAKRIQEILQDASGMVSDIPAADQLADDMHEFFRDILGGQVCEEVQHLLESPLFELGFDSASLLDLQEKIQSRYGISVEPLFFFEHNTGARIVGHLDGLRDEESPPIQSATALPAPAAGPGEERGAAQGDEDSRDIAIIGMACRLPGGIEDATSFWRLLEGGGSAVGTLPEGRWRWPDGIGPSTHPGIDRGGFVTDARRFDAALFRITPREAHLMDPQQRWMLELSWACLEDAGYPPSKVAGAPMGVFVGASGSDYQRVLDTERIIPRAQSGAATAMAVIANRVSYFFDLRGPSAQLDTACSSSLVAVHTAVRALRSGECETALVGGVNVLCHPANSIAYHRAGMLSPDGLCKTFDESANGYVRSEGGAVLLLKPLATALAEGDHVYAVLKGSATNHGGQAGGLTVPSAAMQASLVEAALADARVTPSDISYVEAHGTGTPLGDPIELQGLTRAFAGSVAPCAIGSVKTNLGHLEAAAGITGLVKTVLSIRHGKLPATLHYTRRNPQIALDGTPFSVVDRLSDWDPGNRPIRLAGVSSFGSGGSNAHVIVAEPPAVGHRLRTAEDGEPAPLTGGPRPVVVLSAESEAQLATQAELLLAHLRSEGAAGRPLTDADLMDLAYTTQVGREALTERLCLMPTDVASLASLLEGAASRAVPLPPTVLRGRRRAWRKGERAPAVTTAADAEQLAVAWVRGEEVDWDRLYAGVARPRRVPLPAYAFARKPYWLDLETADADGTRERRRHPLLPRESGSSPVNPGAGHLAFESEFGACDFFLRDHKVRGKHVLPAVAYLEMARAAVDRTLPGTDDPNATLCLENVVWARPIVVGAEDRTVRTVLTREEAAPEREGNSADQRVTYEVSTGQTSAGTHVIHSRGRGSRGRAAAPPPLLDIAALKSRTERADFTVEEYYETLHEAGLDYGDTHRTLRDIRLGDGELLASLVLPDAVADTRQDFVLHPSMLDGALQATLASEARAARGNGPWNTSLPFALDRLEVFGATPASAYAWIREVPGPASPVRRWDLDLCDEQGNIFATLRGYSMRKTTESSRTAAAEEVTLFQPVWREKPTDTSGAPSPGAGRGRTLRLVLACGFEDRLEDLRTRAPHLTFLEPPEDIATAAPGAEAVTTQALELLRVFKGLLLDRSEGSVLLQVLTPSHGESALHQALSGLLRTAQLENPAFVGQVLAVPADSPASYLIERLEEDSRAPEDRQISYGDGRRRVLGWEPLAEAAARPAPWRTGGVYLITGGAGGLGLIFAEEIARRVKDAVICLTGRSFHGPAQETGLASLRALGAKAEYHSLDASDERATEELVAELTRRHGGLHGVIHSAGVIHDSFLVKKPVAEFRRVLTPKLAGCHSLDRATKGTELDFFVLFSSIVGATGSVGQGDYAVANAFLDEFARHRGALVEAGRRSGRTVAIGWPLWQSGGMGTDAATQRALRVRSGLLPMTTEDGIRAFHRALDSGEPRVVVAAGEAERMRALLELDQDWQASAAGVPRGSNGDGREPERVPERDDRGLEARTMAFLQEKFSRVTEMPASDIDVDEPLGSYGMDSILATELTAVLERSFGSLSKTLLFEYHTLAELGAYFIAQHRSSLDAMFAPSEGSAVTPASVAAPAAVGVVLPVVASEAEKAAEDTRVSVPVPVPARGSSTALDIAIIGLSGRYPESRDLREYWQNLREGRDCVVEVPEDRWDWRAYYSGDRTVPGRHYSRWGGFIAEVDRFDPLFFNISPSEAKHLDPQERLFLEHAWTAMEDAGYTRERLRRTDHEAGEGQIGVYASVMWGQYQLLFPDAGSAGGNPSPLGSNYASIANRVSFVMNLHGPSMTVDTMCSGSLTAVDLACRDLRQGRTKLAFAGGVNVTVHPNKYLALSAGQFISSKGHCNSFGIGGDGYIPGEGVGVALLKPLHDAERDGDHIYGVIKGSAMSHGGRTNGYTVPNPRAQQAAIHSALREAEVDPRTVSYVEAHGTGTTLGDPIEVTGLTQAFRTAAGGTEEGDSQFCYLGSAKSNIGHCESAAGIAGLTKVLLQMEHGQIAPSLHSATLNPNIDFTRTPFVVNQELRNWERPVLDGRTHPRIAGVSSFGAGGSNAHLVVAEYVDRRPEPAVVAHEPLLFTLSAKSEDRLRAYAGELLRFAREKESETAVTRRRTTPADLAYTLQSGREAMTERLGVVADSFRTLAEKLERYVAGDESVDGLYRGHAKQGKGNATLPPMPAAAPADGPMEHGGLDRLAELWSRGAAPDWRELYARTGPMPRRISAPTYPFARDRHWVPELAPAASAAPTPPAAPAGTPRTEAGPERRTGSGTTLFLTKRWQETVPGAGRTRHFSVIVLHNGATTGLAGELAQRFDDATLLDTSAPDAQAVLERHIGTCTAWIDLTGIADDAGTDSLAEPEASGRVAVSLLQSALEDKASRDIRLLFVTRGLESPDTHGREYAGHQVNPAAGARAALHRMLGSEYRGLTSRHVDLDPAVRSDAEDAAVIHRELTDDAGDVEVCYRAGVRLTPVLAEAAVRAARTARPVFAPDEVLLVTGGTRGLGLLCARHLVDHYGVRRLVLTGREPLPPRHLWATPDACPPSVRDKIAAVLELEAAGVEVRVLALPLDRADEVIAGIATVESTLGRITGVIHAAGLVDTRNPAFVRKPVDDIARVVSPKIDGTRNLLAALDRRALKFVLLFSSVAAAIPALGVGQSDYAMGNAFMDYFAQAYGADLPMTSIQWPSWRETGFGEVRSQAYTDTGLLSITDDEGTMFLDDILTTPRGPVVMPVRVDAGRFEPGSLLDARRPAGAARTGEVVTPAPAAPVTPEPSRNDGETRGRLVAFLSSTLEGQLGLEPGKLDEDTAYADYGADSVLLAQFLQRIQQHLDITLDPATLLEYPTLSELAARLLSADPAVVAARFGAEPQPAEAEGAAMANARDTPSADSSHPARPSERPAATAGGGHGRDKAVAVIGMAARLPGAPDIDSYWELLSQGRSAIREVPDSRWTLPDGAHAGLVDDVFGFDGGYFKLRPEDVRAMDPQALVLLEESLKALHHAGYRPQELEGTRTGVYVGARGSHRTDDALVDGARNPIMTVGQNYLAANVSQFFNWHGPAMVIDTACSSSLVAMRTASDALATGSADLALVAGVSLLTDTFAHELFRRRGLLRENGEFHVFDRRADGVVLGEGAGVVVLKPLDRAERDGDTVYAVIEGMALNNDGRTAGPATPNLAAQKQVMGEALRRAGVRPNEVGHLDVNGSGSEITDLLELKAIEAVYCEHRTSPLGLGSMKPNIGHPLCAEGIAAFIKVVLMLHHQRTVPFLSGEEPMEHHTIDPEHLAFPRAYAPVDLRYASLSSFADGGTNAHVVLGRGRPGLRGPVPLPGLERRDQRTGISLGGVAQPLVLTRHIDAGDAVVDGHRVHGRRLLPGLAWIDLLYGCFEEFAPDVPYTELTLQELTIYRPLSVDAGRAVDIQVEARADGAASWRITVTAVASHGSEPAPLPYITAEMRRTGRAAVDATKIPAEVLEVLRADDGRSRDLEEVYRAFRADGLVHSNLMKTVGAAYVTPEDVWLRVALDERAADDGPHRLFHPALIDGSAVAASGMALREVRADDDSESGDRRLFLPIHYGPFRAGARLGRSCYTRVRRDSVTHRDELFTLAMEFFDSEGRRTGELRNLVTKAVRDTRHIDPVRFGEAPVEPAPPAGGAQAHADVVSAGETAGVVASVVAARIGVPAEQVDTHTSYYELGLDSATLLQMASEIGSRLGAKLSPTSLFEHPTVAGLAAHIVELHGPAVPAVEAPDPSPGRAVHDEPSVPGAQVAERSAAPARETGPGDIAIVGLGGRYPKAGDVTEFWENLKAGRDCVTEVPENRWPRDTFRGKRTPSGRTMASWGGFLDDVDCFDADFFGVPADEAAQLDPQERMFLEVCWEAIEDAGYTPAGLTGTTVRGPRRAVGVFVGVMHKDYVLVQHDAADGVGPAPLSLNSASIAHRVSHFCDFNGPSMAVDTVCASSLSALHLAVESLRRGECHAALAGGVNLSLHPAKYRAYGALELLASDTPARSFGAGADGYVPAEAVGAVLLKPLSSAIADGDDIYAVIKGTAVNHSGRTPGLRTPSVAAQAALIEDCLDRAGIDPASLGYLEAHGTGTEIGDLIEIQALRKVFEERTDAKRFCALGSVKSAIGHAEAAAGISALTKATLQLHHATLTPMVRAERPNPYLDLDDSPFRLQTDLEEWTVDVTGPAAAPRRAGVSAFGATGANAHVLLEEAPRKAGVPGYGNGAPGPVLVPLSATDGERLRAYAEKLLRFLESKDGMAVDASALAHTLQTGRVALAERAVILAYDLDEVKDALGALARGTDSGVGNVWRSREGGQVPESRLLDEDDLRTELVARWAAQGAWDKIAELWTGGYAVDWRPLYAETTPRRLHLPTYPFARRPHWVGAPGESVTPEPGPSAAPGTSVSGQPRLGALHWRYVPESEPLPTEPGTSEPAGSRFSPEERARGFLRQLVAARLGRAADEIGLHTGLIELGLTSLGAVGLTEELTATVDPAFLPSVLFEHTTIAEVAAHLTARRSAALARLVAVTAEEPPRSEHAESVRAEVLAVLGDLHTGELPLEDAIALLDTDRNEK</sequence>
<dbReference type="PROSITE" id="PS52004">
    <property type="entry name" value="KS3_2"/>
    <property type="match status" value="4"/>
</dbReference>
<evidence type="ECO:0000256" key="3">
    <source>
        <dbReference type="ARBA" id="ARBA00022450"/>
    </source>
</evidence>
<dbReference type="Proteomes" id="UP000285596">
    <property type="component" value="Unassembled WGS sequence"/>
</dbReference>
<evidence type="ECO:0000256" key="10">
    <source>
        <dbReference type="SAM" id="MobiDB-lite"/>
    </source>
</evidence>
<feature type="compositionally biased region" description="Low complexity" evidence="10">
    <location>
        <begin position="312"/>
        <end position="322"/>
    </location>
</feature>
<evidence type="ECO:0000256" key="7">
    <source>
        <dbReference type="ARBA" id="ARBA00022737"/>
    </source>
</evidence>
<dbReference type="SUPFAM" id="SSF47336">
    <property type="entry name" value="ACP-like"/>
    <property type="match status" value="5"/>
</dbReference>
<feature type="domain" description="Ketosynthase family 3 (KS3)" evidence="13">
    <location>
        <begin position="4005"/>
        <end position="4439"/>
    </location>
</feature>
<evidence type="ECO:0000256" key="8">
    <source>
        <dbReference type="ARBA" id="ARBA00023315"/>
    </source>
</evidence>
<dbReference type="InterPro" id="IPR049551">
    <property type="entry name" value="PKS_DH_C"/>
</dbReference>
<dbReference type="CDD" id="cd08953">
    <property type="entry name" value="KR_2_SDR_x"/>
    <property type="match status" value="2"/>
</dbReference>
<feature type="active site" description="Proton donor; for dehydratase activity" evidence="9">
    <location>
        <position position="3767"/>
    </location>
</feature>
<dbReference type="PANTHER" id="PTHR43775">
    <property type="entry name" value="FATTY ACID SYNTHASE"/>
    <property type="match status" value="1"/>
</dbReference>
<dbReference type="Pfam" id="PF08659">
    <property type="entry name" value="KR"/>
    <property type="match status" value="2"/>
</dbReference>
<dbReference type="GO" id="GO:0033068">
    <property type="term" value="P:macrolide biosynthetic process"/>
    <property type="evidence" value="ECO:0007669"/>
    <property type="project" value="UniProtKB-ARBA"/>
</dbReference>
<dbReference type="InterPro" id="IPR042104">
    <property type="entry name" value="PKS_dehydratase_sf"/>
</dbReference>
<feature type="compositionally biased region" description="Basic and acidic residues" evidence="10">
    <location>
        <begin position="1701"/>
        <end position="1712"/>
    </location>
</feature>
<feature type="region of interest" description="C-terminal hotdog fold" evidence="9">
    <location>
        <begin position="3706"/>
        <end position="3860"/>
    </location>
</feature>
<dbReference type="Gene3D" id="3.10.129.110">
    <property type="entry name" value="Polyketide synthase dehydratase"/>
    <property type="match status" value="2"/>
</dbReference>
<dbReference type="CDD" id="cd00833">
    <property type="entry name" value="PKS"/>
    <property type="match status" value="4"/>
</dbReference>
<organism evidence="15 16">
    <name type="scientific">Streptomyces globisporus</name>
    <dbReference type="NCBI Taxonomy" id="1908"/>
    <lineage>
        <taxon>Bacteria</taxon>
        <taxon>Bacillati</taxon>
        <taxon>Actinomycetota</taxon>
        <taxon>Actinomycetes</taxon>
        <taxon>Kitasatosporales</taxon>
        <taxon>Streptomycetaceae</taxon>
        <taxon>Streptomyces</taxon>
    </lineage>
</organism>
<dbReference type="InterPro" id="IPR049552">
    <property type="entry name" value="PKS_DH_N"/>
</dbReference>
<dbReference type="PROSITE" id="PS51186">
    <property type="entry name" value="GNAT"/>
    <property type="match status" value="1"/>
</dbReference>
<dbReference type="Gene3D" id="1.10.1240.100">
    <property type="match status" value="3"/>
</dbReference>
<evidence type="ECO:0000256" key="9">
    <source>
        <dbReference type="PROSITE-ProRule" id="PRU01363"/>
    </source>
</evidence>
<feature type="domain" description="Ketosynthase family 3 (KS3)" evidence="13">
    <location>
        <begin position="3140"/>
        <end position="3542"/>
    </location>
</feature>
<feature type="region of interest" description="Disordered" evidence="10">
    <location>
        <begin position="301"/>
        <end position="333"/>
    </location>
</feature>
<feature type="compositionally biased region" description="Low complexity" evidence="10">
    <location>
        <begin position="3100"/>
        <end position="3111"/>
    </location>
</feature>
<dbReference type="InterPro" id="IPR020806">
    <property type="entry name" value="PKS_PP-bd"/>
</dbReference>
<dbReference type="Pfam" id="PF00550">
    <property type="entry name" value="PP-binding"/>
    <property type="match status" value="5"/>
</dbReference>
<feature type="region of interest" description="N-terminal hotdog fold" evidence="9">
    <location>
        <begin position="944"/>
        <end position="1085"/>
    </location>
</feature>
<dbReference type="SMART" id="SM01294">
    <property type="entry name" value="PKS_PP_betabranch"/>
    <property type="match status" value="2"/>
</dbReference>
<comment type="subcellular location">
    <subcellularLocation>
        <location evidence="1">Cytoplasm</location>
    </subcellularLocation>
</comment>
<dbReference type="SMART" id="SM00825">
    <property type="entry name" value="PKS_KS"/>
    <property type="match status" value="4"/>
</dbReference>
<feature type="region of interest" description="N-terminal hotdog fold" evidence="9">
    <location>
        <begin position="3560"/>
        <end position="3687"/>
    </location>
</feature>
<protein>
    <submittedName>
        <fullName evidence="15">SDR family NAD(P)-dependent oxidoreductase</fullName>
    </submittedName>
</protein>
<evidence type="ECO:0000259" key="12">
    <source>
        <dbReference type="PROSITE" id="PS51186"/>
    </source>
</evidence>
<evidence type="ECO:0000256" key="1">
    <source>
        <dbReference type="ARBA" id="ARBA00004496"/>
    </source>
</evidence>
<evidence type="ECO:0000256" key="2">
    <source>
        <dbReference type="ARBA" id="ARBA00004792"/>
    </source>
</evidence>
<dbReference type="GO" id="GO:0006633">
    <property type="term" value="P:fatty acid biosynthetic process"/>
    <property type="evidence" value="ECO:0007669"/>
    <property type="project" value="InterPro"/>
</dbReference>
<evidence type="ECO:0000256" key="4">
    <source>
        <dbReference type="ARBA" id="ARBA00022490"/>
    </source>
</evidence>
<dbReference type="InterPro" id="IPR036291">
    <property type="entry name" value="NAD(P)-bd_dom_sf"/>
</dbReference>
<feature type="active site" description="Proton acceptor; for dehydratase activity" evidence="9">
    <location>
        <position position="3590"/>
    </location>
</feature>
<comment type="caution">
    <text evidence="15">The sequence shown here is derived from an EMBL/GenBank/DDBJ whole genome shotgun (WGS) entry which is preliminary data.</text>
</comment>
<feature type="domain" description="Carrier" evidence="11">
    <location>
        <begin position="3889"/>
        <end position="3963"/>
    </location>
</feature>
<dbReference type="Gene3D" id="3.40.47.10">
    <property type="match status" value="4"/>
</dbReference>
<dbReference type="GO" id="GO:0071770">
    <property type="term" value="P:DIM/DIP cell wall layer assembly"/>
    <property type="evidence" value="ECO:0007669"/>
    <property type="project" value="TreeGrafter"/>
</dbReference>
<keyword evidence="5" id="KW-0597">Phosphoprotein</keyword>
<dbReference type="Pfam" id="PF14765">
    <property type="entry name" value="PS-DH"/>
    <property type="match status" value="2"/>
</dbReference>
<feature type="region of interest" description="Disordered" evidence="10">
    <location>
        <begin position="4648"/>
        <end position="4668"/>
    </location>
</feature>
<dbReference type="PROSITE" id="PS52019">
    <property type="entry name" value="PKS_MFAS_DH"/>
    <property type="match status" value="2"/>
</dbReference>
<accession>A0A423V4T8</accession>
<keyword evidence="8" id="KW-0012">Acyltransferase</keyword>
<dbReference type="EMBL" id="QWFA01000016">
    <property type="protein sequence ID" value="ROV69635.1"/>
    <property type="molecule type" value="Genomic_DNA"/>
</dbReference>
<evidence type="ECO:0000256" key="5">
    <source>
        <dbReference type="ARBA" id="ARBA00022553"/>
    </source>
</evidence>
<feature type="domain" description="PKS/mFAS DH" evidence="14">
    <location>
        <begin position="3560"/>
        <end position="3860"/>
    </location>
</feature>
<dbReference type="GO" id="GO:0004312">
    <property type="term" value="F:fatty acid synthase activity"/>
    <property type="evidence" value="ECO:0007669"/>
    <property type="project" value="TreeGrafter"/>
</dbReference>
<feature type="domain" description="Carrier" evidence="11">
    <location>
        <begin position="1715"/>
        <end position="1791"/>
    </location>
</feature>
<dbReference type="Gene3D" id="1.10.1200.10">
    <property type="entry name" value="ACP-like"/>
    <property type="match status" value="5"/>
</dbReference>
<dbReference type="Gene3D" id="3.40.50.720">
    <property type="entry name" value="NAD(P)-binding Rossmann-like Domain"/>
    <property type="match status" value="2"/>
</dbReference>
<feature type="region of interest" description="C-terminal hotdog fold" evidence="9">
    <location>
        <begin position="1100"/>
        <end position="1249"/>
    </location>
</feature>
<feature type="domain" description="Carrier" evidence="11">
    <location>
        <begin position="4670"/>
        <end position="4744"/>
    </location>
</feature>
<evidence type="ECO:0000259" key="14">
    <source>
        <dbReference type="PROSITE" id="PS52019"/>
    </source>
</evidence>
<dbReference type="GO" id="GO:0005886">
    <property type="term" value="C:plasma membrane"/>
    <property type="evidence" value="ECO:0007669"/>
    <property type="project" value="TreeGrafter"/>
</dbReference>
<dbReference type="GO" id="GO:0005737">
    <property type="term" value="C:cytoplasm"/>
    <property type="evidence" value="ECO:0007669"/>
    <property type="project" value="UniProtKB-SubCell"/>
</dbReference>
<gene>
    <name evidence="15" type="ORF">D3105_04880</name>
</gene>
<dbReference type="InterPro" id="IPR018201">
    <property type="entry name" value="Ketoacyl_synth_AS"/>
</dbReference>
<dbReference type="Pfam" id="PF02801">
    <property type="entry name" value="Ketoacyl-synt_C"/>
    <property type="match status" value="4"/>
</dbReference>
<dbReference type="InterPro" id="IPR020841">
    <property type="entry name" value="PKS_Beta-ketoAc_synthase_dom"/>
</dbReference>
<feature type="domain" description="Carrier" evidence="11">
    <location>
        <begin position="225"/>
        <end position="302"/>
    </location>
</feature>
<feature type="region of interest" description="Disordered" evidence="10">
    <location>
        <begin position="4613"/>
        <end position="4633"/>
    </location>
</feature>
<dbReference type="InterPro" id="IPR014031">
    <property type="entry name" value="Ketoacyl_synth_C"/>
</dbReference>
<feature type="region of interest" description="Disordered" evidence="10">
    <location>
        <begin position="3100"/>
        <end position="3138"/>
    </location>
</feature>
<dbReference type="PROSITE" id="PS50075">
    <property type="entry name" value="CARRIER"/>
    <property type="match status" value="5"/>
</dbReference>
<feature type="domain" description="Ketosynthase family 3 (KS3)" evidence="13">
    <location>
        <begin position="1852"/>
        <end position="2293"/>
    </location>
</feature>
<dbReference type="InterPro" id="IPR036736">
    <property type="entry name" value="ACP-like_sf"/>
</dbReference>
<dbReference type="Pfam" id="PF00583">
    <property type="entry name" value="Acetyltransf_1"/>
    <property type="match status" value="1"/>
</dbReference>
<dbReference type="InterPro" id="IPR054514">
    <property type="entry name" value="RhiE-like_linker"/>
</dbReference>
<feature type="domain" description="Ketosynthase family 3 (KS3)" evidence="13">
    <location>
        <begin position="335"/>
        <end position="754"/>
    </location>
</feature>
<feature type="active site" description="Proton donor; for dehydratase activity" evidence="9">
    <location>
        <position position="1162"/>
    </location>
</feature>
<dbReference type="InterPro" id="IPR000182">
    <property type="entry name" value="GNAT_dom"/>
</dbReference>
<dbReference type="PROSITE" id="PS00606">
    <property type="entry name" value="KS3_1"/>
    <property type="match status" value="2"/>
</dbReference>
<dbReference type="SUPFAM" id="SSF53901">
    <property type="entry name" value="Thiolase-like"/>
    <property type="match status" value="4"/>
</dbReference>
<evidence type="ECO:0000259" key="11">
    <source>
        <dbReference type="PROSITE" id="PS50075"/>
    </source>
</evidence>
<name>A0A423V4T8_STRGL</name>
<feature type="region of interest" description="Disordered" evidence="10">
    <location>
        <begin position="3971"/>
        <end position="4004"/>
    </location>
</feature>
<dbReference type="InterPro" id="IPR013968">
    <property type="entry name" value="PKS_KR"/>
</dbReference>
<dbReference type="SMART" id="SM00823">
    <property type="entry name" value="PKS_PP"/>
    <property type="match status" value="5"/>
</dbReference>
<dbReference type="InterPro" id="IPR057326">
    <property type="entry name" value="KR_dom"/>
</dbReference>
<feature type="region of interest" description="Disordered" evidence="10">
    <location>
        <begin position="1061"/>
        <end position="1085"/>
    </location>
</feature>
<dbReference type="Pfam" id="PF21089">
    <property type="entry name" value="PKS_DH_N"/>
    <property type="match status" value="2"/>
</dbReference>
<dbReference type="Pfam" id="PF22336">
    <property type="entry name" value="RhiE-like_linker"/>
    <property type="match status" value="3"/>
</dbReference>
<feature type="active site" description="Proton acceptor; for dehydratase activity" evidence="9">
    <location>
        <position position="979"/>
    </location>
</feature>
<evidence type="ECO:0000256" key="6">
    <source>
        <dbReference type="ARBA" id="ARBA00022679"/>
    </source>
</evidence>
<keyword evidence="6" id="KW-0808">Transferase</keyword>
<proteinExistence type="predicted"/>
<dbReference type="InterPro" id="IPR016039">
    <property type="entry name" value="Thiolase-like"/>
</dbReference>
<feature type="region of interest" description="Disordered" evidence="10">
    <location>
        <begin position="2982"/>
        <end position="3009"/>
    </location>
</feature>
<dbReference type="SUPFAM" id="SSF51735">
    <property type="entry name" value="NAD(P)-binding Rossmann-fold domains"/>
    <property type="match status" value="4"/>
</dbReference>
<dbReference type="InterPro" id="IPR049900">
    <property type="entry name" value="PKS_mFAS_DH"/>
</dbReference>
<dbReference type="SMART" id="SM00826">
    <property type="entry name" value="PKS_DH"/>
    <property type="match status" value="2"/>
</dbReference>
<keyword evidence="3" id="KW-0596">Phosphopantetheine</keyword>
<feature type="region of interest" description="Disordered" evidence="10">
    <location>
        <begin position="1691"/>
        <end position="1712"/>
    </location>
</feature>
<evidence type="ECO:0000313" key="15">
    <source>
        <dbReference type="EMBL" id="ROV69635.1"/>
    </source>
</evidence>
<keyword evidence="7" id="KW-0677">Repeat</keyword>
<feature type="domain" description="N-acetyltransferase" evidence="12">
    <location>
        <begin position="7"/>
        <end position="201"/>
    </location>
</feature>
<reference evidence="15 16" key="1">
    <citation type="submission" date="2018-08" db="EMBL/GenBank/DDBJ databases">
        <title>Streptomyces globisporus 1912-4Crt, whole genome shotgun sequence.</title>
        <authorList>
            <person name="Matselyukh B."/>
        </authorList>
    </citation>
    <scope>NUCLEOTIDE SEQUENCE [LARGE SCALE GENOMIC DNA]</scope>
    <source>
        <strain evidence="15 16">1912-4Crt</strain>
    </source>
</reference>
<comment type="pathway">
    <text evidence="2">Antibiotic biosynthesis.</text>
</comment>
<keyword evidence="4" id="KW-0963">Cytoplasm</keyword>
<dbReference type="FunFam" id="3.40.47.10:FF:000019">
    <property type="entry name" value="Polyketide synthase type I"/>
    <property type="match status" value="2"/>
</dbReference>
<dbReference type="GO" id="GO:0031177">
    <property type="term" value="F:phosphopantetheine binding"/>
    <property type="evidence" value="ECO:0007669"/>
    <property type="project" value="InterPro"/>
</dbReference>
<dbReference type="InterPro" id="IPR050091">
    <property type="entry name" value="PKS_NRPS_Biosynth_Enz"/>
</dbReference>